<dbReference type="GeneID" id="35004185"/>
<protein>
    <submittedName>
        <fullName evidence="3">PH domain-containing protein</fullName>
    </submittedName>
</protein>
<reference evidence="3 4" key="1">
    <citation type="submission" date="2016-10" db="EMBL/GenBank/DDBJ databases">
        <authorList>
            <person name="de Groot N.N."/>
        </authorList>
    </citation>
    <scope>NUCLEOTIDE SEQUENCE [LARGE SCALE GENOMIC DNA]</scope>
    <source>
        <strain evidence="3 4">DSM 22187</strain>
    </source>
</reference>
<dbReference type="STRING" id="1073996.SAMN05444271_12622"/>
<keyword evidence="1" id="KW-0472">Membrane</keyword>
<dbReference type="Pfam" id="PF03703">
    <property type="entry name" value="bPH_2"/>
    <property type="match status" value="1"/>
</dbReference>
<organism evidence="3 4">
    <name type="scientific">Halohasta litchfieldiae</name>
    <dbReference type="NCBI Taxonomy" id="1073996"/>
    <lineage>
        <taxon>Archaea</taxon>
        <taxon>Methanobacteriati</taxon>
        <taxon>Methanobacteriota</taxon>
        <taxon>Stenosarchaea group</taxon>
        <taxon>Halobacteria</taxon>
        <taxon>Halobacteriales</taxon>
        <taxon>Haloferacaceae</taxon>
        <taxon>Halohasta</taxon>
    </lineage>
</organism>
<dbReference type="OrthoDB" id="204675at2157"/>
<dbReference type="KEGG" id="hae:halTADL_3418"/>
<dbReference type="Proteomes" id="UP000198888">
    <property type="component" value="Unassembled WGS sequence"/>
</dbReference>
<evidence type="ECO:0000259" key="2">
    <source>
        <dbReference type="Pfam" id="PF03703"/>
    </source>
</evidence>
<proteinExistence type="predicted"/>
<evidence type="ECO:0000313" key="3">
    <source>
        <dbReference type="EMBL" id="SEJ16030.1"/>
    </source>
</evidence>
<keyword evidence="1" id="KW-0812">Transmembrane</keyword>
<dbReference type="PANTHER" id="PTHR37938">
    <property type="entry name" value="BLL0215 PROTEIN"/>
    <property type="match status" value="1"/>
</dbReference>
<dbReference type="AlphaFoldDB" id="A0A1H6WTB1"/>
<feature type="transmembrane region" description="Helical" evidence="1">
    <location>
        <begin position="21"/>
        <end position="44"/>
    </location>
</feature>
<keyword evidence="1" id="KW-1133">Transmembrane helix</keyword>
<keyword evidence="4" id="KW-1185">Reference proteome</keyword>
<feature type="transmembrane region" description="Helical" evidence="1">
    <location>
        <begin position="50"/>
        <end position="68"/>
    </location>
</feature>
<dbReference type="RefSeq" id="WP_089673363.1">
    <property type="nucleotide sequence ID" value="NZ_CP024845.1"/>
</dbReference>
<name>A0A1H6WTB1_9EURY</name>
<sequence length="182" mass="20158">MSDDWRWLGESETVVWEGRPRLTTILGSVGAGLVVLAAAVVLAATVDTRLAPLGLLAVPIPIWAYLRVQHTTYLVTSRGIWVKTGVLGRSVRRTSLSKVQNTAYQQSVRGSLFGYGTVTVEVAGGDDIYFRRISDPRMVQEAINDQRKDDGESTLPGSPDQWQAVLSTVREVRERFDKRART</sequence>
<feature type="domain" description="YdbS-like PH" evidence="2">
    <location>
        <begin position="69"/>
        <end position="143"/>
    </location>
</feature>
<dbReference type="InterPro" id="IPR005182">
    <property type="entry name" value="YdbS-like_PH"/>
</dbReference>
<dbReference type="EMBL" id="FNYR01000026">
    <property type="protein sequence ID" value="SEJ16030.1"/>
    <property type="molecule type" value="Genomic_DNA"/>
</dbReference>
<accession>A0A2H4Q6X8</accession>
<evidence type="ECO:0000256" key="1">
    <source>
        <dbReference type="SAM" id="Phobius"/>
    </source>
</evidence>
<dbReference type="PANTHER" id="PTHR37938:SF1">
    <property type="entry name" value="BLL0215 PROTEIN"/>
    <property type="match status" value="1"/>
</dbReference>
<evidence type="ECO:0000313" key="4">
    <source>
        <dbReference type="Proteomes" id="UP000198888"/>
    </source>
</evidence>
<gene>
    <name evidence="3" type="ORF">SAMN05444271_12622</name>
</gene>
<accession>A0A1H6WTB1</accession>